<evidence type="ECO:0000313" key="1">
    <source>
        <dbReference type="EMBL" id="CAE07821.1"/>
    </source>
</evidence>
<dbReference type="InterPro" id="IPR018664">
    <property type="entry name" value="DUF2103_metal-binding"/>
</dbReference>
<dbReference type="STRING" id="84588.SYNW1306"/>
<dbReference type="EMBL" id="BX569692">
    <property type="protein sequence ID" value="CAE07821.1"/>
    <property type="molecule type" value="Genomic_DNA"/>
</dbReference>
<dbReference type="eggNOG" id="COG4031">
    <property type="taxonomic scope" value="Bacteria"/>
</dbReference>
<protein>
    <recommendedName>
        <fullName evidence="3">Metal-binding protein</fullName>
    </recommendedName>
</protein>
<evidence type="ECO:0008006" key="3">
    <source>
        <dbReference type="Google" id="ProtNLM"/>
    </source>
</evidence>
<dbReference type="HOGENOM" id="CLU_154665_0_1_3"/>
<evidence type="ECO:0000313" key="2">
    <source>
        <dbReference type="Proteomes" id="UP000001422"/>
    </source>
</evidence>
<keyword evidence="2" id="KW-1185">Reference proteome</keyword>
<sequence length="112" mass="12353">MALSGIARLATVSQFSGIPQGLGRVVITHSTYVDGLIPWLKSLAKDRRIQTVTPAVINRVRGRSQTLQLRVSTPIRGGFKLMARKGSTVQEVFVVTELEQSQLQKVVDELRP</sequence>
<dbReference type="AlphaFoldDB" id="Q7U6N2"/>
<name>Q7U6N2_PARMW</name>
<reference evidence="1 2" key="1">
    <citation type="journal article" date="2003" name="Nature">
        <title>The genome of a motile marine Synechococcus.</title>
        <authorList>
            <person name="Palenik B."/>
            <person name="Brahamsha B."/>
            <person name="Larimer F."/>
            <person name="Land M."/>
            <person name="Hauser L."/>
            <person name="Chain P."/>
            <person name="Lamerdin J."/>
            <person name="Regala W."/>
            <person name="Allen E.A."/>
            <person name="McCarren J."/>
            <person name="Paulsen I."/>
            <person name="Dufresne A."/>
            <person name="Partensky F."/>
            <person name="Webb E."/>
            <person name="Waterbury J."/>
        </authorList>
    </citation>
    <scope>NUCLEOTIDE SEQUENCE [LARGE SCALE GENOMIC DNA]</scope>
    <source>
        <strain evidence="1 2">WH8102</strain>
    </source>
</reference>
<accession>Q7U6N2</accession>
<dbReference type="Pfam" id="PF09876">
    <property type="entry name" value="DUF2103"/>
    <property type="match status" value="1"/>
</dbReference>
<gene>
    <name evidence="1" type="ordered locus">SYNW1306</name>
</gene>
<dbReference type="Proteomes" id="UP000001422">
    <property type="component" value="Chromosome"/>
</dbReference>
<proteinExistence type="predicted"/>
<organism evidence="1 2">
    <name type="scientific">Parasynechococcus marenigrum (strain WH8102)</name>
    <dbReference type="NCBI Taxonomy" id="84588"/>
    <lineage>
        <taxon>Bacteria</taxon>
        <taxon>Bacillati</taxon>
        <taxon>Cyanobacteriota</taxon>
        <taxon>Cyanophyceae</taxon>
        <taxon>Synechococcales</taxon>
        <taxon>Prochlorococcaceae</taxon>
        <taxon>Parasynechococcus</taxon>
        <taxon>Parasynechococcus marenigrum</taxon>
    </lineage>
</organism>
<dbReference type="KEGG" id="syw:SYNW1306"/>